<feature type="region of interest" description="Disordered" evidence="1">
    <location>
        <begin position="1"/>
        <end position="22"/>
    </location>
</feature>
<feature type="compositionally biased region" description="Acidic residues" evidence="1">
    <location>
        <begin position="1"/>
        <end position="11"/>
    </location>
</feature>
<proteinExistence type="predicted"/>
<accession>A0AA38MA47</accession>
<keyword evidence="2" id="KW-1133">Transmembrane helix</keyword>
<feature type="transmembrane region" description="Helical" evidence="2">
    <location>
        <begin position="79"/>
        <end position="101"/>
    </location>
</feature>
<dbReference type="AlphaFoldDB" id="A0AA38MA47"/>
<organism evidence="3 4">
    <name type="scientific">Zophobas morio</name>
    <dbReference type="NCBI Taxonomy" id="2755281"/>
    <lineage>
        <taxon>Eukaryota</taxon>
        <taxon>Metazoa</taxon>
        <taxon>Ecdysozoa</taxon>
        <taxon>Arthropoda</taxon>
        <taxon>Hexapoda</taxon>
        <taxon>Insecta</taxon>
        <taxon>Pterygota</taxon>
        <taxon>Neoptera</taxon>
        <taxon>Endopterygota</taxon>
        <taxon>Coleoptera</taxon>
        <taxon>Polyphaga</taxon>
        <taxon>Cucujiformia</taxon>
        <taxon>Tenebrionidae</taxon>
        <taxon>Zophobas</taxon>
    </lineage>
</organism>
<gene>
    <name evidence="3" type="ORF">Zmor_020508</name>
</gene>
<name>A0AA38MA47_9CUCU</name>
<protein>
    <submittedName>
        <fullName evidence="3">Uncharacterized protein</fullName>
    </submittedName>
</protein>
<evidence type="ECO:0000313" key="4">
    <source>
        <dbReference type="Proteomes" id="UP001168821"/>
    </source>
</evidence>
<evidence type="ECO:0000256" key="2">
    <source>
        <dbReference type="SAM" id="Phobius"/>
    </source>
</evidence>
<evidence type="ECO:0000313" key="3">
    <source>
        <dbReference type="EMBL" id="KAJ3648729.1"/>
    </source>
</evidence>
<keyword evidence="4" id="KW-1185">Reference proteome</keyword>
<dbReference type="Proteomes" id="UP001168821">
    <property type="component" value="Unassembled WGS sequence"/>
</dbReference>
<reference evidence="3" key="1">
    <citation type="journal article" date="2023" name="G3 (Bethesda)">
        <title>Whole genome assemblies of Zophobas morio and Tenebrio molitor.</title>
        <authorList>
            <person name="Kaur S."/>
            <person name="Stinson S.A."/>
            <person name="diCenzo G.C."/>
        </authorList>
    </citation>
    <scope>NUCLEOTIDE SEQUENCE</scope>
    <source>
        <strain evidence="3">QUZm001</strain>
    </source>
</reference>
<sequence length="124" mass="14708">MSDEIFEDDEFPIPPDIPDRGEFQMPSIEELLKALDRMEGLSDENKEELRQSLLRRANGEEPDFFADPVLPNSGMSHDLLVLFLVLTVLLFIFVFFGYKLYKSLTDRERRKEEKRRQKQQKKKK</sequence>
<keyword evidence="2" id="KW-0812">Transmembrane</keyword>
<keyword evidence="2" id="KW-0472">Membrane</keyword>
<dbReference type="EMBL" id="JALNTZ010000006">
    <property type="protein sequence ID" value="KAJ3648729.1"/>
    <property type="molecule type" value="Genomic_DNA"/>
</dbReference>
<comment type="caution">
    <text evidence="3">The sequence shown here is derived from an EMBL/GenBank/DDBJ whole genome shotgun (WGS) entry which is preliminary data.</text>
</comment>
<evidence type="ECO:0000256" key="1">
    <source>
        <dbReference type="SAM" id="MobiDB-lite"/>
    </source>
</evidence>